<dbReference type="STRING" id="1511.CLOST_1265"/>
<dbReference type="EMBL" id="FP565809">
    <property type="protein sequence ID" value="CBH21385.1"/>
    <property type="molecule type" value="Genomic_DNA"/>
</dbReference>
<evidence type="ECO:0000256" key="4">
    <source>
        <dbReference type="ARBA" id="ARBA00022679"/>
    </source>
</evidence>
<evidence type="ECO:0000256" key="2">
    <source>
        <dbReference type="ARBA" id="ARBA00011900"/>
    </source>
</evidence>
<dbReference type="GO" id="GO:0003677">
    <property type="term" value="F:DNA binding"/>
    <property type="evidence" value="ECO:0007669"/>
    <property type="project" value="InterPro"/>
</dbReference>
<dbReference type="EC" id="2.1.1.72" evidence="2"/>
<dbReference type="GO" id="GO:0008170">
    <property type="term" value="F:N-methyltransferase activity"/>
    <property type="evidence" value="ECO:0007669"/>
    <property type="project" value="InterPro"/>
</dbReference>
<dbReference type="AlphaFoldDB" id="E3PY70"/>
<comment type="similarity">
    <text evidence="1">Belongs to the N(4)/N(6)-methyltransferase family.</text>
</comment>
<keyword evidence="5" id="KW-0949">S-adenosyl-L-methionine</keyword>
<dbReference type="BioCyc" id="CSTI499177:GJE9-1313-MONOMER"/>
<dbReference type="REBASE" id="28781">
    <property type="entry name" value="M.CstSORF1265P"/>
</dbReference>
<evidence type="ECO:0000259" key="8">
    <source>
        <dbReference type="Pfam" id="PF02384"/>
    </source>
</evidence>
<dbReference type="GO" id="GO:0009007">
    <property type="term" value="F:site-specific DNA-methyltransferase (adenine-specific) activity"/>
    <property type="evidence" value="ECO:0007669"/>
    <property type="project" value="UniProtKB-EC"/>
</dbReference>
<proteinExistence type="inferred from homology"/>
<dbReference type="InterPro" id="IPR022749">
    <property type="entry name" value="D12N6_MeTrfase_N"/>
</dbReference>
<evidence type="ECO:0000256" key="3">
    <source>
        <dbReference type="ARBA" id="ARBA00022603"/>
    </source>
</evidence>
<gene>
    <name evidence="10" type="ordered locus">CLOST_1265</name>
</gene>
<dbReference type="PROSITE" id="PS00092">
    <property type="entry name" value="N6_MTASE"/>
    <property type="match status" value="1"/>
</dbReference>
<keyword evidence="6" id="KW-0680">Restriction system</keyword>
<reference evidence="11" key="1">
    <citation type="journal article" date="2010" name="BMC Genomics">
        <title>Clostridium sticklandii, a specialist in amino acid degradation:revisiting its metabolism through its genome sequence.</title>
        <authorList>
            <person name="Fonknechten N."/>
            <person name="Chaussonnerie S."/>
            <person name="Tricot S."/>
            <person name="Lajus A."/>
            <person name="Andreesen J.R."/>
            <person name="Perchat N."/>
            <person name="Pelletier E."/>
            <person name="Gouyvenoux M."/>
            <person name="Barbe V."/>
            <person name="Salanoubat M."/>
            <person name="Le Paslier D."/>
            <person name="Weissenbach J."/>
            <person name="Cohen G.N."/>
            <person name="Kreimeyer A."/>
        </authorList>
    </citation>
    <scope>NUCLEOTIDE SEQUENCE [LARGE SCALE GENOMIC DNA]</scope>
    <source>
        <strain evidence="11">ATCC 12662 / DSM 519 / JCM 1433 / CCUG 9281 / NCIMB 10654 / HF</strain>
    </source>
</reference>
<feature type="domain" description="DNA methylase adenine-specific" evidence="8">
    <location>
        <begin position="166"/>
        <end position="476"/>
    </location>
</feature>
<dbReference type="GO" id="GO:0009307">
    <property type="term" value="P:DNA restriction-modification system"/>
    <property type="evidence" value="ECO:0007669"/>
    <property type="project" value="UniProtKB-KW"/>
</dbReference>
<dbReference type="InterPro" id="IPR038333">
    <property type="entry name" value="T1MK-like_N_sf"/>
</dbReference>
<protein>
    <recommendedName>
        <fullName evidence="2">site-specific DNA-methyltransferase (adenine-specific)</fullName>
        <ecNumber evidence="2">2.1.1.72</ecNumber>
    </recommendedName>
</protein>
<dbReference type="eggNOG" id="COG0286">
    <property type="taxonomic scope" value="Bacteria"/>
</dbReference>
<dbReference type="InterPro" id="IPR002052">
    <property type="entry name" value="DNA_methylase_N6_adenine_CS"/>
</dbReference>
<evidence type="ECO:0000256" key="5">
    <source>
        <dbReference type="ARBA" id="ARBA00022691"/>
    </source>
</evidence>
<evidence type="ECO:0000259" key="9">
    <source>
        <dbReference type="Pfam" id="PF12161"/>
    </source>
</evidence>
<dbReference type="InterPro" id="IPR051537">
    <property type="entry name" value="DNA_Adenine_Mtase"/>
</dbReference>
<dbReference type="PRINTS" id="PR00507">
    <property type="entry name" value="N12N6MTFRASE"/>
</dbReference>
<dbReference type="InterPro" id="IPR029063">
    <property type="entry name" value="SAM-dependent_MTases_sf"/>
</dbReference>
<evidence type="ECO:0000256" key="1">
    <source>
        <dbReference type="ARBA" id="ARBA00006594"/>
    </source>
</evidence>
<evidence type="ECO:0000313" key="10">
    <source>
        <dbReference type="EMBL" id="CBH21385.1"/>
    </source>
</evidence>
<dbReference type="Proteomes" id="UP000007041">
    <property type="component" value="Chromosome"/>
</dbReference>
<dbReference type="Gene3D" id="3.40.50.150">
    <property type="entry name" value="Vaccinia Virus protein VP39"/>
    <property type="match status" value="1"/>
</dbReference>
<accession>E3PY70</accession>
<dbReference type="HOGENOM" id="CLU_012122_0_0_9"/>
<dbReference type="KEGG" id="cst:CLOST_1265"/>
<name>E3PY70_ACESD</name>
<keyword evidence="11" id="KW-1185">Reference proteome</keyword>
<dbReference type="Pfam" id="PF02384">
    <property type="entry name" value="N6_Mtase"/>
    <property type="match status" value="1"/>
</dbReference>
<dbReference type="GO" id="GO:0032259">
    <property type="term" value="P:methylation"/>
    <property type="evidence" value="ECO:0007669"/>
    <property type="project" value="UniProtKB-KW"/>
</dbReference>
<feature type="domain" description="N6 adenine-specific DNA methyltransferase N-terminal" evidence="9">
    <location>
        <begin position="17"/>
        <end position="150"/>
    </location>
</feature>
<dbReference type="PANTHER" id="PTHR42933">
    <property type="entry name" value="SLR6095 PROTEIN"/>
    <property type="match status" value="1"/>
</dbReference>
<dbReference type="InterPro" id="IPR003356">
    <property type="entry name" value="DNA_methylase_A-5"/>
</dbReference>
<keyword evidence="3 10" id="KW-0489">Methyltransferase</keyword>
<dbReference type="PANTHER" id="PTHR42933:SF3">
    <property type="entry name" value="TYPE I RESTRICTION ENZYME MJAVIII METHYLASE SUBUNIT"/>
    <property type="match status" value="1"/>
</dbReference>
<comment type="catalytic activity">
    <reaction evidence="7">
        <text>a 2'-deoxyadenosine in DNA + S-adenosyl-L-methionine = an N(6)-methyl-2'-deoxyadenosine in DNA + S-adenosyl-L-homocysteine + H(+)</text>
        <dbReference type="Rhea" id="RHEA:15197"/>
        <dbReference type="Rhea" id="RHEA-COMP:12418"/>
        <dbReference type="Rhea" id="RHEA-COMP:12419"/>
        <dbReference type="ChEBI" id="CHEBI:15378"/>
        <dbReference type="ChEBI" id="CHEBI:57856"/>
        <dbReference type="ChEBI" id="CHEBI:59789"/>
        <dbReference type="ChEBI" id="CHEBI:90615"/>
        <dbReference type="ChEBI" id="CHEBI:90616"/>
        <dbReference type="EC" id="2.1.1.72"/>
    </reaction>
</comment>
<evidence type="ECO:0000256" key="7">
    <source>
        <dbReference type="ARBA" id="ARBA00047942"/>
    </source>
</evidence>
<dbReference type="Gene3D" id="1.20.1260.30">
    <property type="match status" value="1"/>
</dbReference>
<dbReference type="SUPFAM" id="SSF53335">
    <property type="entry name" value="S-adenosyl-L-methionine-dependent methyltransferases"/>
    <property type="match status" value="1"/>
</dbReference>
<dbReference type="Pfam" id="PF12161">
    <property type="entry name" value="HsdM_N"/>
    <property type="match status" value="1"/>
</dbReference>
<organism evidence="10 11">
    <name type="scientific">Acetoanaerobium sticklandii (strain ATCC 12662 / DSM 519 / JCM 1433 / CCUG 9281 / NCIMB 10654 / HF)</name>
    <name type="common">Clostridium sticklandii</name>
    <dbReference type="NCBI Taxonomy" id="499177"/>
    <lineage>
        <taxon>Bacteria</taxon>
        <taxon>Bacillati</taxon>
        <taxon>Bacillota</taxon>
        <taxon>Clostridia</taxon>
        <taxon>Peptostreptococcales</taxon>
        <taxon>Filifactoraceae</taxon>
        <taxon>Acetoanaerobium</taxon>
    </lineage>
</organism>
<evidence type="ECO:0000313" key="11">
    <source>
        <dbReference type="Proteomes" id="UP000007041"/>
    </source>
</evidence>
<keyword evidence="4" id="KW-0808">Transferase</keyword>
<sequence>MTALQRQTNINVQEKADMIWGIADIIRGTFKPHEYGKVILPMTLLKRLNDTLLETKEGVLKKYEEVKNFEVKDGFLTKASGYSFYNISPFTFENLLNEPEHIEENFKTFIAGFSENIHDIIKNFKFENTLNDLVGSTKEESKLFYVIQEFNKPNAYMGADIITTTDMGYIFEELVRKFSESYNEEAGAHFTARDIIYTMTDLLIAEEENVLQEDGLVKTVYDMAMGTSQMLTSMEERLKELDADAEVTVFGQEINPETYAIAKADMIIRGGNASNMRFGDTLSNDRFEDYEFDYIISNPPFGVDWKAQKSAVEKEHKKGSNGRFAPGLPKISDGQMLFTLNGIKKLNDTGKMAIIHNGSPLFVGDAGSGPSEIRRYIIENDLLEAIVQLPTDLFYNTGITTYIWLISKNKSARRTGKVQLIDASNMYIKRRTSLGNKRVELDECCREAIVNAYGDFENKHYEYDKKSVESKIFNNEDFGYYKIVVESPQVDEYGKIILKKKQSVADPSKRDTENVPMILGKDQDEVIKEYFEKEVLPYNQDAWVDENKTKIGYEIPFTRHFYKYVAPEKSEVIAERISAIENDLMGSLKSLFENGGE</sequence>
<evidence type="ECO:0000256" key="6">
    <source>
        <dbReference type="ARBA" id="ARBA00022747"/>
    </source>
</evidence>